<comment type="subunit">
    <text evidence="6">The basal body constitutes a major portion of the flagellar organelle and consists of a number of rings mounted on a central rod.</text>
</comment>
<dbReference type="GO" id="GO:0071978">
    <property type="term" value="P:bacterial-type flagellum-dependent swarming motility"/>
    <property type="evidence" value="ECO:0007669"/>
    <property type="project" value="TreeGrafter"/>
</dbReference>
<name>A0A6S6WUT6_9GAMM</name>
<dbReference type="NCBIfam" id="TIGR01396">
    <property type="entry name" value="FlgB"/>
    <property type="match status" value="1"/>
</dbReference>
<dbReference type="Pfam" id="PF00460">
    <property type="entry name" value="Flg_bb_rod"/>
    <property type="match status" value="1"/>
</dbReference>
<dbReference type="RefSeq" id="WP_173920437.1">
    <property type="nucleotide sequence ID" value="NZ_CADCXY010000003.1"/>
</dbReference>
<evidence type="ECO:0000259" key="7">
    <source>
        <dbReference type="Pfam" id="PF00460"/>
    </source>
</evidence>
<dbReference type="InterPro" id="IPR006300">
    <property type="entry name" value="FlgB"/>
</dbReference>
<dbReference type="AlphaFoldDB" id="A0A6S6WUT6"/>
<evidence type="ECO:0000256" key="4">
    <source>
        <dbReference type="ARBA" id="ARBA00023143"/>
    </source>
</evidence>
<reference evidence="8 9" key="1">
    <citation type="submission" date="2020-02" db="EMBL/GenBank/DDBJ databases">
        <authorList>
            <person name="Rodrigo-Torres L."/>
            <person name="Arahal R. D."/>
            <person name="Lucena T."/>
        </authorList>
    </citation>
    <scope>NUCLEOTIDE SEQUENCE [LARGE SCALE GENOMIC DNA]</scope>
    <source>
        <strain evidence="8 9">CECT 9734</strain>
    </source>
</reference>
<feature type="domain" description="Flagellar basal body rod protein N-terminal" evidence="7">
    <location>
        <begin position="18"/>
        <end position="39"/>
    </location>
</feature>
<evidence type="ECO:0000313" key="8">
    <source>
        <dbReference type="EMBL" id="CAB0151031.1"/>
    </source>
</evidence>
<dbReference type="InterPro" id="IPR001444">
    <property type="entry name" value="Flag_bb_rod_N"/>
</dbReference>
<dbReference type="PANTHER" id="PTHR30435">
    <property type="entry name" value="FLAGELLAR PROTEIN"/>
    <property type="match status" value="1"/>
</dbReference>
<comment type="subcellular location">
    <subcellularLocation>
        <location evidence="1 6">Bacterial flagellum basal body</location>
    </subcellularLocation>
</comment>
<dbReference type="PIRSF" id="PIRSF002889">
    <property type="entry name" value="Rod_FlgB"/>
    <property type="match status" value="1"/>
</dbReference>
<dbReference type="GO" id="GO:0030694">
    <property type="term" value="C:bacterial-type flagellum basal body, rod"/>
    <property type="evidence" value="ECO:0007669"/>
    <property type="project" value="InterPro"/>
</dbReference>
<evidence type="ECO:0000256" key="2">
    <source>
        <dbReference type="ARBA" id="ARBA00009677"/>
    </source>
</evidence>
<accession>A0A6S6WUT6</accession>
<organism evidence="8 9">
    <name type="scientific">Pseudidiomarina piscicola</name>
    <dbReference type="NCBI Taxonomy" id="2614830"/>
    <lineage>
        <taxon>Bacteria</taxon>
        <taxon>Pseudomonadati</taxon>
        <taxon>Pseudomonadota</taxon>
        <taxon>Gammaproteobacteria</taxon>
        <taxon>Alteromonadales</taxon>
        <taxon>Idiomarinaceae</taxon>
        <taxon>Pseudidiomarina</taxon>
    </lineage>
</organism>
<comment type="similarity">
    <text evidence="2 6">Belongs to the flagella basal body rod proteins family.</text>
</comment>
<sequence length="135" mass="15063">MIDKLSSALQFQQQVISLREQRQQVLTNNIANADTPNYRAKDIDFSAQLQQASMQMSAPLGVAQTHQGHQSLPGSAAQNAPVQYRVASQNSLDGNTVDMDLERAEFLKNSLRYQADIQFIDDKISGLRKAMQPEQ</sequence>
<keyword evidence="9" id="KW-1185">Reference proteome</keyword>
<dbReference type="PANTHER" id="PTHR30435:SF12">
    <property type="entry name" value="FLAGELLAR BASAL BODY ROD PROTEIN FLGB"/>
    <property type="match status" value="1"/>
</dbReference>
<protein>
    <recommendedName>
        <fullName evidence="3 6">Flagellar basal body rod protein FlgB</fullName>
    </recommendedName>
</protein>
<evidence type="ECO:0000256" key="1">
    <source>
        <dbReference type="ARBA" id="ARBA00004117"/>
    </source>
</evidence>
<gene>
    <name evidence="8" type="primary">flgB</name>
    <name evidence="8" type="ORF">PSI9734_01449</name>
</gene>
<keyword evidence="8" id="KW-0966">Cell projection</keyword>
<keyword evidence="8" id="KW-0969">Cilium</keyword>
<evidence type="ECO:0000256" key="3">
    <source>
        <dbReference type="ARBA" id="ARBA00014376"/>
    </source>
</evidence>
<keyword evidence="8" id="KW-0282">Flagellum</keyword>
<evidence type="ECO:0000256" key="6">
    <source>
        <dbReference type="PIRNR" id="PIRNR002889"/>
    </source>
</evidence>
<dbReference type="EMBL" id="CADCXY010000003">
    <property type="protein sequence ID" value="CAB0151031.1"/>
    <property type="molecule type" value="Genomic_DNA"/>
</dbReference>
<comment type="function">
    <text evidence="5 6">Structural component of flagellum, the bacterial motility apparatus. Part of the rod structure of flagellar basal body.</text>
</comment>
<dbReference type="Proteomes" id="UP000481517">
    <property type="component" value="Unassembled WGS sequence"/>
</dbReference>
<evidence type="ECO:0000313" key="9">
    <source>
        <dbReference type="Proteomes" id="UP000481517"/>
    </source>
</evidence>
<evidence type="ECO:0000256" key="5">
    <source>
        <dbReference type="ARBA" id="ARBA00024934"/>
    </source>
</evidence>
<keyword evidence="4 6" id="KW-0975">Bacterial flagellum</keyword>
<proteinExistence type="inferred from homology"/>